<evidence type="ECO:0000256" key="5">
    <source>
        <dbReference type="ARBA" id="ARBA00013049"/>
    </source>
</evidence>
<comment type="cofactor">
    <cofactor evidence="1">
        <name>pyridoxal 5'-phosphate</name>
        <dbReference type="ChEBI" id="CHEBI:597326"/>
    </cofactor>
</comment>
<dbReference type="InterPro" id="IPR015422">
    <property type="entry name" value="PyrdxlP-dep_Trfase_small"/>
</dbReference>
<dbReference type="GO" id="GO:0030170">
    <property type="term" value="F:pyridoxal phosphate binding"/>
    <property type="evidence" value="ECO:0007669"/>
    <property type="project" value="InterPro"/>
</dbReference>
<evidence type="ECO:0000256" key="3">
    <source>
        <dbReference type="ARBA" id="ARBA00008954"/>
    </source>
</evidence>
<evidence type="ECO:0000256" key="7">
    <source>
        <dbReference type="ARBA" id="ARBA00022679"/>
    </source>
</evidence>
<gene>
    <name evidence="11" type="ORF">GA_TR17135_c0_g1_i1_g.54904</name>
    <name evidence="12" type="ORF">LE_TR914_c0_g1_i1_g.2474</name>
    <name evidence="13" type="ORF">MP_TR13033_c0_g1_i1_g.38103</name>
</gene>
<proteinExistence type="inferred from homology"/>
<name>A0A1J3DW39_NOCCA</name>
<dbReference type="AlphaFoldDB" id="A0A1J3DW39"/>
<dbReference type="EC" id="2.6.1.44" evidence="5"/>
<dbReference type="Gene3D" id="3.40.640.10">
    <property type="entry name" value="Type I PLP-dependent aspartate aminotransferase-like (Major domain)"/>
    <property type="match status" value="1"/>
</dbReference>
<evidence type="ECO:0000256" key="9">
    <source>
        <dbReference type="ARBA" id="ARBA00022946"/>
    </source>
</evidence>
<comment type="subunit">
    <text evidence="4">Homotetramer.</text>
</comment>
<evidence type="ECO:0000256" key="1">
    <source>
        <dbReference type="ARBA" id="ARBA00001933"/>
    </source>
</evidence>
<keyword evidence="6 11" id="KW-0032">Aminotransferase</keyword>
<accession>A0A1J3DW39</accession>
<evidence type="ECO:0000256" key="4">
    <source>
        <dbReference type="ARBA" id="ARBA00011881"/>
    </source>
</evidence>
<dbReference type="Gene3D" id="3.90.1150.10">
    <property type="entry name" value="Aspartate Aminotransferase, domain 1"/>
    <property type="match status" value="1"/>
</dbReference>
<keyword evidence="8" id="KW-0663">Pyridoxal phosphate</keyword>
<dbReference type="InterPro" id="IPR015424">
    <property type="entry name" value="PyrdxlP-dep_Trfase"/>
</dbReference>
<evidence type="ECO:0000256" key="10">
    <source>
        <dbReference type="ARBA" id="ARBA00023128"/>
    </source>
</evidence>
<keyword evidence="7 11" id="KW-0808">Transferase</keyword>
<dbReference type="Pfam" id="PF00202">
    <property type="entry name" value="Aminotran_3"/>
    <property type="match status" value="1"/>
</dbReference>
<dbReference type="EMBL" id="GEVL01005115">
    <property type="protein sequence ID" value="JAU72226.1"/>
    <property type="molecule type" value="Transcribed_RNA"/>
</dbReference>
<dbReference type="SUPFAM" id="SSF53383">
    <property type="entry name" value="PLP-dependent transferases"/>
    <property type="match status" value="1"/>
</dbReference>
<comment type="subcellular location">
    <subcellularLocation>
        <location evidence="2">Mitochondrion</location>
    </subcellularLocation>
</comment>
<evidence type="ECO:0000256" key="8">
    <source>
        <dbReference type="ARBA" id="ARBA00022898"/>
    </source>
</evidence>
<dbReference type="PANTHER" id="PTHR45688">
    <property type="match status" value="1"/>
</dbReference>
<dbReference type="InterPro" id="IPR005814">
    <property type="entry name" value="Aminotrans_3"/>
</dbReference>
<dbReference type="GO" id="GO:0009436">
    <property type="term" value="P:glyoxylate catabolic process"/>
    <property type="evidence" value="ECO:0007669"/>
    <property type="project" value="TreeGrafter"/>
</dbReference>
<dbReference type="GO" id="GO:0005739">
    <property type="term" value="C:mitochondrion"/>
    <property type="evidence" value="ECO:0007669"/>
    <property type="project" value="UniProtKB-SubCell"/>
</dbReference>
<dbReference type="PANTHER" id="PTHR45688:SF3">
    <property type="entry name" value="ALANINE--GLYOXYLATE AMINOTRANSFERASE 2, MITOCHONDRIAL"/>
    <property type="match status" value="1"/>
</dbReference>
<evidence type="ECO:0000256" key="6">
    <source>
        <dbReference type="ARBA" id="ARBA00022576"/>
    </source>
</evidence>
<dbReference type="GO" id="GO:0008453">
    <property type="term" value="F:alanine-glyoxylate transaminase activity"/>
    <property type="evidence" value="ECO:0007669"/>
    <property type="project" value="UniProtKB-EC"/>
</dbReference>
<dbReference type="InterPro" id="IPR015421">
    <property type="entry name" value="PyrdxlP-dep_Trfase_major"/>
</dbReference>
<reference evidence="11" key="1">
    <citation type="submission" date="2016-07" db="EMBL/GenBank/DDBJ databases">
        <title>De novo transcriptome assembly of four accessions of the metal hyperaccumulator plant Noccaea caerulescens.</title>
        <authorList>
            <person name="Blande D."/>
            <person name="Halimaa P."/>
            <person name="Tervahauta A.I."/>
            <person name="Aarts M.G."/>
            <person name="Karenlampi S.O."/>
        </authorList>
    </citation>
    <scope>NUCLEOTIDE SEQUENCE</scope>
</reference>
<protein>
    <recommendedName>
        <fullName evidence="5">alanine--glyoxylate transaminase</fullName>
        <ecNumber evidence="5">2.6.1.44</ecNumber>
    </recommendedName>
</protein>
<dbReference type="InterPro" id="IPR049704">
    <property type="entry name" value="Aminotrans_3_PPA_site"/>
</dbReference>
<sequence length="202" mass="22413">MIDLVRNKHGGLIICDEVQTGFGRVGTKFWGHKWQGIKPDIITMAKGIGNGFPIGAVVTRKEISDKVKQVFFNTFGGGHIQCRVGLEVLNTIRKERLDENAEVVGNYLLTELGKLSKKHRIIGDVRGKGLMIAIELVKDKETKEPGKEETNQLMELTRERGLLFGKGGVYGNVLRIQPPLCLSMEDAKYVVQAVDDAVLNIK</sequence>
<dbReference type="EMBL" id="GEVM01017291">
    <property type="protein sequence ID" value="JAU88647.1"/>
    <property type="molecule type" value="Transcribed_RNA"/>
</dbReference>
<comment type="similarity">
    <text evidence="3">Belongs to the class-III pyridoxal-phosphate-dependent aminotransferase family.</text>
</comment>
<dbReference type="EMBL" id="GEVI01010259">
    <property type="protein sequence ID" value="JAU22061.1"/>
    <property type="molecule type" value="Transcribed_RNA"/>
</dbReference>
<evidence type="ECO:0000313" key="12">
    <source>
        <dbReference type="EMBL" id="JAU72226.1"/>
    </source>
</evidence>
<keyword evidence="10" id="KW-0496">Mitochondrion</keyword>
<evidence type="ECO:0000256" key="2">
    <source>
        <dbReference type="ARBA" id="ARBA00004173"/>
    </source>
</evidence>
<dbReference type="GO" id="GO:0019481">
    <property type="term" value="P:L-alanine catabolic process, by transamination"/>
    <property type="evidence" value="ECO:0007669"/>
    <property type="project" value="TreeGrafter"/>
</dbReference>
<organism evidence="11">
    <name type="scientific">Noccaea caerulescens</name>
    <name type="common">Alpine penny-cress</name>
    <name type="synonym">Thlaspi caerulescens</name>
    <dbReference type="NCBI Taxonomy" id="107243"/>
    <lineage>
        <taxon>Eukaryota</taxon>
        <taxon>Viridiplantae</taxon>
        <taxon>Streptophyta</taxon>
        <taxon>Embryophyta</taxon>
        <taxon>Tracheophyta</taxon>
        <taxon>Spermatophyta</taxon>
        <taxon>Magnoliopsida</taxon>
        <taxon>eudicotyledons</taxon>
        <taxon>Gunneridae</taxon>
        <taxon>Pentapetalae</taxon>
        <taxon>rosids</taxon>
        <taxon>malvids</taxon>
        <taxon>Brassicales</taxon>
        <taxon>Brassicaceae</taxon>
        <taxon>Coluteocarpeae</taxon>
        <taxon>Noccaea</taxon>
    </lineage>
</organism>
<evidence type="ECO:0000313" key="11">
    <source>
        <dbReference type="EMBL" id="JAU22061.1"/>
    </source>
</evidence>
<keyword evidence="9" id="KW-0809">Transit peptide</keyword>
<dbReference type="PROSITE" id="PS00600">
    <property type="entry name" value="AA_TRANSFER_CLASS_3"/>
    <property type="match status" value="1"/>
</dbReference>
<evidence type="ECO:0000313" key="13">
    <source>
        <dbReference type="EMBL" id="JAU88647.1"/>
    </source>
</evidence>